<dbReference type="GO" id="GO:0046475">
    <property type="term" value="P:glycerophospholipid catabolic process"/>
    <property type="evidence" value="ECO:0007669"/>
    <property type="project" value="TreeGrafter"/>
</dbReference>
<evidence type="ECO:0000256" key="1">
    <source>
        <dbReference type="ARBA" id="ARBA00023098"/>
    </source>
</evidence>
<organism evidence="5 6">
    <name type="scientific">Spirosoma fluviale</name>
    <dbReference type="NCBI Taxonomy" id="1597977"/>
    <lineage>
        <taxon>Bacteria</taxon>
        <taxon>Pseudomonadati</taxon>
        <taxon>Bacteroidota</taxon>
        <taxon>Cytophagia</taxon>
        <taxon>Cytophagales</taxon>
        <taxon>Cytophagaceae</taxon>
        <taxon>Spirosoma</taxon>
    </lineage>
</organism>
<proteinExistence type="predicted"/>
<sequence length="1117" mass="123307">MSVTMPDPLNHSDESSSPSFHLSDVLREEYAFINPESTDFSAGKTTAENADLFRLIDPTELIGKLEAERRYLEAKAGRNDNLLPTSNPEPSEKTHTETPYTRLAEWLAEKILTEDLIRNTLIAQAERPNLLTEEPWLLNAALRPYTRGLLKRYLEWKDGHKPKASHFSTAELNQLLLEDAFAEHIVPKEKSSLDAVFNKMRDTYQSALCLSGGGIRSATFALGVMQGLAQHNLLGRFSYLSTVSGGGYVGGWLSAWRHHEGLEKVITRLKTTSSTPIASEADPIRHLRQFSNYLSPQLGLFSADTWTLVATYMRNLLLIWLVILPFLAALTAVPWVGVTLASAKVADSGTTGFWIMGVLLVMAGVLSIMAVRFVHAYIPTPDTIKPPENKLSDTPLKSDRDQIAFINKCLLPFSVAVLLLILVWIWFSKLDPTRSHWASDIYKSLGLDQRTGLNILSAGGYWIMGGTMLAHVIGWLLAKPTPKKLYLQVLMFLVIALVGAIAGFLLLLTAKFLRSSSMELYTCLAFPCFMLAILLVGYLFEGVVSRHLDDARREWTARYSAWLLIAGLGWLVLSSVVLFGPGLVDTIKLQIASIGLGSGILTALLGGSAQSAGRGEGAGSRQGKGNASGIIGLLSSYSLPIAATLTIFILIVMLSLLNQTLTRLLADQFYGWFGDNTYGRVLTVFAPLFLLTFFLLAGWLLALMIDTNRFSLHAMYRARLIRAYLGASRPQETRSPDPFTGFDEGDNIPMGQLKVDAYPSPGTTTPRKPLFHIVNLALNLVNGQNLAWQERKAEAFSISPLHAGAMNLGYRRTRDNAGSANVYYQDQEANVPTQKYSCYGGKKGISLGTAITISGAAASPNMGYHSSTLVAFLMTLFNVRLGWWLGNPGPAGDKTFDKSTPTLAVKPIWDELRANTDDTNEYVYLSDGGHFENLGLYEMVLRRNRFIVVSDAGCDESCTLEDLGNAIRKIRIDLGIPIEFQGKFQIQARSTTVLNTDGKYWALARIGYSAVDKPAGAPPNDVDGLLLYIKPAFYGNEPRDIFNYGSTKSAFPHESTSDQFFSESQFESYRALGRYAFETIYSSFEKETGVKLDDLFTKDGLARHWEHINAKSQPTTP</sequence>
<dbReference type="PANTHER" id="PTHR10728">
    <property type="entry name" value="CYTOSOLIC PHOSPHOLIPASE A2"/>
    <property type="match status" value="1"/>
</dbReference>
<dbReference type="EMBL" id="OCNH01000002">
    <property type="protein sequence ID" value="SOD90274.1"/>
    <property type="molecule type" value="Genomic_DNA"/>
</dbReference>
<keyword evidence="3" id="KW-0812">Transmembrane</keyword>
<gene>
    <name evidence="5" type="ORF">SAMN06269250_3359</name>
</gene>
<reference evidence="6" key="1">
    <citation type="submission" date="2017-09" db="EMBL/GenBank/DDBJ databases">
        <authorList>
            <person name="Varghese N."/>
            <person name="Submissions S."/>
        </authorList>
    </citation>
    <scope>NUCLEOTIDE SEQUENCE [LARGE SCALE GENOMIC DNA]</scope>
    <source>
        <strain evidence="6">DSM 29961</strain>
    </source>
</reference>
<feature type="transmembrane region" description="Helical" evidence="3">
    <location>
        <begin position="630"/>
        <end position="657"/>
    </location>
</feature>
<feature type="transmembrane region" description="Helical" evidence="3">
    <location>
        <begin position="520"/>
        <end position="540"/>
    </location>
</feature>
<dbReference type="OrthoDB" id="100544at2"/>
<keyword evidence="3" id="KW-0472">Membrane</keyword>
<feature type="transmembrane region" description="Helical" evidence="3">
    <location>
        <begin position="317"/>
        <end position="341"/>
    </location>
</feature>
<name>A0A286G5L3_9BACT</name>
<feature type="domain" description="PNPLA" evidence="4">
    <location>
        <begin position="208"/>
        <end position="275"/>
    </location>
</feature>
<dbReference type="PANTHER" id="PTHR10728:SF40">
    <property type="entry name" value="PATATIN FAMILY PROTEIN"/>
    <property type="match status" value="1"/>
</dbReference>
<dbReference type="Pfam" id="PF01734">
    <property type="entry name" value="Patatin"/>
    <property type="match status" value="1"/>
</dbReference>
<evidence type="ECO:0000313" key="6">
    <source>
        <dbReference type="Proteomes" id="UP000219452"/>
    </source>
</evidence>
<evidence type="ECO:0000259" key="4">
    <source>
        <dbReference type="Pfam" id="PF01734"/>
    </source>
</evidence>
<dbReference type="InterPro" id="IPR016035">
    <property type="entry name" value="Acyl_Trfase/lysoPLipase"/>
</dbReference>
<dbReference type="AlphaFoldDB" id="A0A286G5L3"/>
<dbReference type="InterPro" id="IPR002641">
    <property type="entry name" value="PNPLA_dom"/>
</dbReference>
<keyword evidence="3" id="KW-1133">Transmembrane helix</keyword>
<dbReference type="SUPFAM" id="SSF52151">
    <property type="entry name" value="FabD/lysophospholipase-like"/>
    <property type="match status" value="1"/>
</dbReference>
<feature type="transmembrane region" description="Helical" evidence="3">
    <location>
        <begin position="677"/>
        <end position="705"/>
    </location>
</feature>
<evidence type="ECO:0000313" key="5">
    <source>
        <dbReference type="EMBL" id="SOD90274.1"/>
    </source>
</evidence>
<feature type="region of interest" description="Disordered" evidence="2">
    <location>
        <begin position="76"/>
        <end position="98"/>
    </location>
</feature>
<feature type="transmembrane region" description="Helical" evidence="3">
    <location>
        <begin position="405"/>
        <end position="427"/>
    </location>
</feature>
<evidence type="ECO:0000256" key="3">
    <source>
        <dbReference type="SAM" id="Phobius"/>
    </source>
</evidence>
<feature type="transmembrane region" description="Helical" evidence="3">
    <location>
        <begin position="485"/>
        <end position="508"/>
    </location>
</feature>
<dbReference type="GO" id="GO:0005829">
    <property type="term" value="C:cytosol"/>
    <property type="evidence" value="ECO:0007669"/>
    <property type="project" value="TreeGrafter"/>
</dbReference>
<keyword evidence="6" id="KW-1185">Reference proteome</keyword>
<feature type="region of interest" description="Disordered" evidence="2">
    <location>
        <begin position="1"/>
        <end position="20"/>
    </location>
</feature>
<feature type="transmembrane region" description="Helical" evidence="3">
    <location>
        <begin position="459"/>
        <end position="478"/>
    </location>
</feature>
<feature type="transmembrane region" description="Helical" evidence="3">
    <location>
        <begin position="353"/>
        <end position="374"/>
    </location>
</feature>
<keyword evidence="1" id="KW-0443">Lipid metabolism</keyword>
<dbReference type="GO" id="GO:0004623">
    <property type="term" value="F:phospholipase A2 activity"/>
    <property type="evidence" value="ECO:0007669"/>
    <property type="project" value="TreeGrafter"/>
</dbReference>
<accession>A0A286G5L3</accession>
<dbReference type="Gene3D" id="3.40.1090.10">
    <property type="entry name" value="Cytosolic phospholipase A2 catalytic domain"/>
    <property type="match status" value="1"/>
</dbReference>
<feature type="transmembrane region" description="Helical" evidence="3">
    <location>
        <begin position="561"/>
        <end position="583"/>
    </location>
</feature>
<dbReference type="Proteomes" id="UP000219452">
    <property type="component" value="Unassembled WGS sequence"/>
</dbReference>
<evidence type="ECO:0000256" key="2">
    <source>
        <dbReference type="SAM" id="MobiDB-lite"/>
    </source>
</evidence>
<protein>
    <submittedName>
        <fullName evidence="5">Patatin-like phospholipase</fullName>
    </submittedName>
</protein>